<feature type="non-terminal residue" evidence="2">
    <location>
        <position position="32"/>
    </location>
</feature>
<protein>
    <submittedName>
        <fullName evidence="2">Uncharacterized protein</fullName>
    </submittedName>
</protein>
<proteinExistence type="predicted"/>
<keyword evidence="1" id="KW-0812">Transmembrane</keyword>
<gene>
    <name evidence="2" type="ORF">S03H2_18466</name>
</gene>
<sequence>MENLTIQAILEAIYLFFHLLYFVGMAECLLGI</sequence>
<organism evidence="2">
    <name type="scientific">marine sediment metagenome</name>
    <dbReference type="NCBI Taxonomy" id="412755"/>
    <lineage>
        <taxon>unclassified sequences</taxon>
        <taxon>metagenomes</taxon>
        <taxon>ecological metagenomes</taxon>
    </lineage>
</organism>
<dbReference type="EMBL" id="BARU01009583">
    <property type="protein sequence ID" value="GAH38936.1"/>
    <property type="molecule type" value="Genomic_DNA"/>
</dbReference>
<evidence type="ECO:0000256" key="1">
    <source>
        <dbReference type="SAM" id="Phobius"/>
    </source>
</evidence>
<accession>X1EZY0</accession>
<reference evidence="2" key="1">
    <citation type="journal article" date="2014" name="Front. Microbiol.">
        <title>High frequency of phylogenetically diverse reductive dehalogenase-homologous genes in deep subseafloor sedimentary metagenomes.</title>
        <authorList>
            <person name="Kawai M."/>
            <person name="Futagami T."/>
            <person name="Toyoda A."/>
            <person name="Takaki Y."/>
            <person name="Nishi S."/>
            <person name="Hori S."/>
            <person name="Arai W."/>
            <person name="Tsubouchi T."/>
            <person name="Morono Y."/>
            <person name="Uchiyama I."/>
            <person name="Ito T."/>
            <person name="Fujiyama A."/>
            <person name="Inagaki F."/>
            <person name="Takami H."/>
        </authorList>
    </citation>
    <scope>NUCLEOTIDE SEQUENCE</scope>
    <source>
        <strain evidence="2">Expedition CK06-06</strain>
    </source>
</reference>
<feature type="transmembrane region" description="Helical" evidence="1">
    <location>
        <begin position="12"/>
        <end position="30"/>
    </location>
</feature>
<comment type="caution">
    <text evidence="2">The sequence shown here is derived from an EMBL/GenBank/DDBJ whole genome shotgun (WGS) entry which is preliminary data.</text>
</comment>
<dbReference type="AlphaFoldDB" id="X1EZY0"/>
<keyword evidence="1" id="KW-1133">Transmembrane helix</keyword>
<keyword evidence="1" id="KW-0472">Membrane</keyword>
<evidence type="ECO:0000313" key="2">
    <source>
        <dbReference type="EMBL" id="GAH38936.1"/>
    </source>
</evidence>
<name>X1EZY0_9ZZZZ</name>